<evidence type="ECO:0000256" key="1">
    <source>
        <dbReference type="ARBA" id="ARBA00004123"/>
    </source>
</evidence>
<dbReference type="GO" id="GO:0030261">
    <property type="term" value="P:chromosome condensation"/>
    <property type="evidence" value="ECO:0007669"/>
    <property type="project" value="UniProtKB-KW"/>
</dbReference>
<dbReference type="InterPro" id="IPR009378">
    <property type="entry name" value="H2_N"/>
</dbReference>
<keyword evidence="5" id="KW-0539">Nucleus</keyword>
<comment type="similarity">
    <text evidence="2">Belongs to the CND2 H2 (condensin-2 subunit 2) family.</text>
</comment>
<dbReference type="InterPro" id="IPR031739">
    <property type="entry name" value="Ncaph2"/>
</dbReference>
<evidence type="ECO:0000256" key="2">
    <source>
        <dbReference type="ARBA" id="ARBA00007844"/>
    </source>
</evidence>
<dbReference type="InterPro" id="IPR031737">
    <property type="entry name" value="CNDH2_C"/>
</dbReference>
<evidence type="ECO:0000259" key="8">
    <source>
        <dbReference type="Pfam" id="PF06278"/>
    </source>
</evidence>
<evidence type="ECO:0000256" key="4">
    <source>
        <dbReference type="ARBA" id="ARBA00023067"/>
    </source>
</evidence>
<feature type="region of interest" description="Disordered" evidence="7">
    <location>
        <begin position="218"/>
        <end position="355"/>
    </location>
</feature>
<evidence type="ECO:0000259" key="10">
    <source>
        <dbReference type="Pfam" id="PF16869"/>
    </source>
</evidence>
<evidence type="ECO:0000256" key="6">
    <source>
        <dbReference type="ARBA" id="ARBA00030479"/>
    </source>
</evidence>
<feature type="compositionally biased region" description="Basic and acidic residues" evidence="7">
    <location>
        <begin position="297"/>
        <end position="315"/>
    </location>
</feature>
<dbReference type="Pfam" id="PF16869">
    <property type="entry name" value="CNDH2_M"/>
    <property type="match status" value="1"/>
</dbReference>
<dbReference type="PANTHER" id="PTHR14324">
    <property type="entry name" value="CONDENSIN-2 COMPLEX SUBUNIT H2"/>
    <property type="match status" value="1"/>
</dbReference>
<protein>
    <recommendedName>
        <fullName evidence="3">Condensin-2 complex subunit H2</fullName>
    </recommendedName>
    <alternativeName>
        <fullName evidence="6">Non-SMC condensin II complex subunit H2</fullName>
    </alternativeName>
</protein>
<dbReference type="GO" id="GO:0005634">
    <property type="term" value="C:nucleus"/>
    <property type="evidence" value="ECO:0007669"/>
    <property type="project" value="UniProtKB-SubCell"/>
</dbReference>
<gene>
    <name evidence="11" type="ORF">ACJMK2_020609</name>
</gene>
<keyword evidence="12" id="KW-1185">Reference proteome</keyword>
<evidence type="ECO:0000256" key="3">
    <source>
        <dbReference type="ARBA" id="ARBA00016903"/>
    </source>
</evidence>
<comment type="caution">
    <text evidence="11">The sequence shown here is derived from an EMBL/GenBank/DDBJ whole genome shotgun (WGS) entry which is preliminary data.</text>
</comment>
<sequence length="634" mass="71651">MVTSNTQIDTLEVRFAHILQPIRDLAKNWDIDIARNLEDYLEELEHITISFDGGMTTMNFAQAALLVQGSACVYSRKVEYLYSLVFKVLDLLANKKQKTQSSSEDDGNDQDAHCNKTADEEFLTMDDLPEGKNITRKENLEDSDQNVALVPQLPLSLIPLEEGEKGDNPLISKKGEVLASRNDFKINTSCLHISGTLLLDMSHLSLLEKSLQALATSTPFPTKRVESHIPSEAECNEKGDHPQADQLSVPDPAMGVDDDGDQDSGENLCPPVDENMEDQDAVENGWDRLHRPGRKAKIVELKPQKPKPDPWKLLDPHTPGEATDMPFKKGSKCKLPPGLNENEPKKRKKKPVTDAKKLPPVTEYLISCYSHKAKFSKNSLKVTTFPELEHQYWKEFKRRQDIFKEHKLHARLTVATREEEDKEEEAEEEIEGGEDLDGDFDEAQPLAGIEDDDNGDELVGSLFNAINEGIQSRELFSLTIQRMAPVNYDEGVVLTSYEQLVQQHVEQYLASAQEYAQITELSKRVSEWEEKILPKLQEEENHEPFDINIYGSRVIGNLTKGKTFPFQKLVANNPPFEICRVFLATLMLANTSNVHLVEKGILFDGMDKFEVELLSTRRHFEDLADYQAPSLTGH</sequence>
<evidence type="ECO:0000259" key="9">
    <source>
        <dbReference type="Pfam" id="PF16858"/>
    </source>
</evidence>
<evidence type="ECO:0000313" key="12">
    <source>
        <dbReference type="Proteomes" id="UP001634394"/>
    </source>
</evidence>
<dbReference type="InterPro" id="IPR031719">
    <property type="entry name" value="H2_M"/>
</dbReference>
<feature type="domain" description="Condensin II complex subunit H2 middle" evidence="10">
    <location>
        <begin position="153"/>
        <end position="278"/>
    </location>
</feature>
<evidence type="ECO:0000256" key="7">
    <source>
        <dbReference type="SAM" id="MobiDB-lite"/>
    </source>
</evidence>
<dbReference type="EMBL" id="JBJQND010000017">
    <property type="protein sequence ID" value="KAL3842616.1"/>
    <property type="molecule type" value="Genomic_DNA"/>
</dbReference>
<feature type="compositionally biased region" description="Acidic residues" evidence="7">
    <location>
        <begin position="418"/>
        <end position="442"/>
    </location>
</feature>
<dbReference type="PANTHER" id="PTHR14324:SF3">
    <property type="entry name" value="CONDENSIN-2 COMPLEX SUBUNIT H2"/>
    <property type="match status" value="1"/>
</dbReference>
<evidence type="ECO:0000313" key="11">
    <source>
        <dbReference type="EMBL" id="KAL3842616.1"/>
    </source>
</evidence>
<dbReference type="Pfam" id="PF16858">
    <property type="entry name" value="CNDH2_C"/>
    <property type="match status" value="1"/>
</dbReference>
<proteinExistence type="inferred from homology"/>
<accession>A0ABD3TZP6</accession>
<reference evidence="11 12" key="1">
    <citation type="submission" date="2024-11" db="EMBL/GenBank/DDBJ databases">
        <title>Chromosome-level genome assembly of the freshwater bivalve Anodonta woodiana.</title>
        <authorList>
            <person name="Chen X."/>
        </authorList>
    </citation>
    <scope>NUCLEOTIDE SEQUENCE [LARGE SCALE GENOMIC DNA]</scope>
    <source>
        <strain evidence="11">MN2024</strain>
        <tissue evidence="11">Gills</tissue>
    </source>
</reference>
<feature type="domain" description="Condensin-2 complex subunit H2 C-terminal" evidence="9">
    <location>
        <begin position="496"/>
        <end position="623"/>
    </location>
</feature>
<keyword evidence="4" id="KW-0226">DNA condensation</keyword>
<dbReference type="Pfam" id="PF06278">
    <property type="entry name" value="CNDH2_N"/>
    <property type="match status" value="1"/>
</dbReference>
<evidence type="ECO:0000256" key="5">
    <source>
        <dbReference type="ARBA" id="ARBA00023242"/>
    </source>
</evidence>
<name>A0ABD3TZP6_SINWO</name>
<dbReference type="AlphaFoldDB" id="A0ABD3TZP6"/>
<comment type="subcellular location">
    <subcellularLocation>
        <location evidence="1">Nucleus</location>
    </subcellularLocation>
</comment>
<dbReference type="Proteomes" id="UP001634394">
    <property type="component" value="Unassembled WGS sequence"/>
</dbReference>
<feature type="domain" description="Condensin II complex subunit H2 N-terminal" evidence="8">
    <location>
        <begin position="14"/>
        <end position="128"/>
    </location>
</feature>
<organism evidence="11 12">
    <name type="scientific">Sinanodonta woodiana</name>
    <name type="common">Chinese pond mussel</name>
    <name type="synonym">Anodonta woodiana</name>
    <dbReference type="NCBI Taxonomy" id="1069815"/>
    <lineage>
        <taxon>Eukaryota</taxon>
        <taxon>Metazoa</taxon>
        <taxon>Spiralia</taxon>
        <taxon>Lophotrochozoa</taxon>
        <taxon>Mollusca</taxon>
        <taxon>Bivalvia</taxon>
        <taxon>Autobranchia</taxon>
        <taxon>Heteroconchia</taxon>
        <taxon>Palaeoheterodonta</taxon>
        <taxon>Unionida</taxon>
        <taxon>Unionoidea</taxon>
        <taxon>Unionidae</taxon>
        <taxon>Unioninae</taxon>
        <taxon>Sinanodonta</taxon>
    </lineage>
</organism>
<feature type="region of interest" description="Disordered" evidence="7">
    <location>
        <begin position="415"/>
        <end position="451"/>
    </location>
</feature>
<feature type="compositionally biased region" description="Basic and acidic residues" evidence="7">
    <location>
        <begin position="223"/>
        <end position="243"/>
    </location>
</feature>